<sequence length="250" mass="27972">MKRIIVFANQKGGVGKTTCVINLAASYAERNRSTLIIDLDPQGNATTGLGIDKRKLTSSSYELLVSKEYVMPAETGIDNLKIICSHPDLAGAEIELVEDSKRNLRLKERLRDYSNFDVVIIDTPPSLGILTLNGLCAAKDLIIAMQAEFYALEGLSMIINTYERVRSRLNPELNLLGILVNMFMQRLVVSNEVLRDLKSHFKGKVFNTIIPRSIRVVESQSFGKPIIIFDPKSSVSNAFRELLREIEKDV</sequence>
<evidence type="ECO:0000259" key="1">
    <source>
        <dbReference type="Pfam" id="PF13614"/>
    </source>
</evidence>
<comment type="caution">
    <text evidence="2">The sequence shown here is derived from an EMBL/GenBank/DDBJ whole genome shotgun (WGS) entry which is preliminary data.</text>
</comment>
<dbReference type="PANTHER" id="PTHR13696:SF52">
    <property type="entry name" value="PARA FAMILY PROTEIN CT_582"/>
    <property type="match status" value="1"/>
</dbReference>
<dbReference type="CDD" id="cd02042">
    <property type="entry name" value="ParAB_family"/>
    <property type="match status" value="1"/>
</dbReference>
<dbReference type="InterPro" id="IPR025669">
    <property type="entry name" value="AAA_dom"/>
</dbReference>
<name>A0A7C5KAQ3_9BACT</name>
<dbReference type="InterPro" id="IPR050678">
    <property type="entry name" value="DNA_Partitioning_ATPase"/>
</dbReference>
<accession>A0A7C5KAQ3</accession>
<protein>
    <submittedName>
        <fullName evidence="2">ParA family protein</fullName>
    </submittedName>
</protein>
<dbReference type="PANTHER" id="PTHR13696">
    <property type="entry name" value="P-LOOP CONTAINING NUCLEOSIDE TRIPHOSPHATE HYDROLASE"/>
    <property type="match status" value="1"/>
</dbReference>
<dbReference type="EMBL" id="DRUY01000047">
    <property type="protein sequence ID" value="HHI65164.1"/>
    <property type="molecule type" value="Genomic_DNA"/>
</dbReference>
<dbReference type="AlphaFoldDB" id="A0A7C5KAQ3"/>
<dbReference type="SUPFAM" id="SSF52540">
    <property type="entry name" value="P-loop containing nucleoside triphosphate hydrolases"/>
    <property type="match status" value="1"/>
</dbReference>
<reference evidence="2" key="1">
    <citation type="journal article" date="2020" name="mSystems">
        <title>Genome- and Community-Level Interaction Insights into Carbon Utilization and Element Cycling Functions of Hydrothermarchaeota in Hydrothermal Sediment.</title>
        <authorList>
            <person name="Zhou Z."/>
            <person name="Liu Y."/>
            <person name="Xu W."/>
            <person name="Pan J."/>
            <person name="Luo Z.H."/>
            <person name="Li M."/>
        </authorList>
    </citation>
    <scope>NUCLEOTIDE SEQUENCE [LARGE SCALE GENOMIC DNA]</scope>
    <source>
        <strain evidence="2">SpSt-1019</strain>
    </source>
</reference>
<dbReference type="FunFam" id="3.40.50.300:FF:000285">
    <property type="entry name" value="Sporulation initiation inhibitor Soj"/>
    <property type="match status" value="1"/>
</dbReference>
<feature type="domain" description="AAA" evidence="1">
    <location>
        <begin position="3"/>
        <end position="174"/>
    </location>
</feature>
<dbReference type="Gene3D" id="3.40.50.300">
    <property type="entry name" value="P-loop containing nucleotide triphosphate hydrolases"/>
    <property type="match status" value="1"/>
</dbReference>
<dbReference type="InterPro" id="IPR027417">
    <property type="entry name" value="P-loop_NTPase"/>
</dbReference>
<dbReference type="Pfam" id="PF13614">
    <property type="entry name" value="AAA_31"/>
    <property type="match status" value="1"/>
</dbReference>
<gene>
    <name evidence="2" type="ORF">ENL70_01270</name>
</gene>
<evidence type="ECO:0000313" key="2">
    <source>
        <dbReference type="EMBL" id="HHI65164.1"/>
    </source>
</evidence>
<proteinExistence type="predicted"/>
<organism evidence="2">
    <name type="scientific">Thermodesulfobium narugense</name>
    <dbReference type="NCBI Taxonomy" id="184064"/>
    <lineage>
        <taxon>Bacteria</taxon>
        <taxon>Pseudomonadati</taxon>
        <taxon>Thermodesulfobiota</taxon>
        <taxon>Thermodesulfobiia</taxon>
        <taxon>Thermodesulfobiales</taxon>
        <taxon>Thermodesulfobiaceae</taxon>
        <taxon>Thermodesulfobium</taxon>
    </lineage>
</organism>